<dbReference type="EMBL" id="CAJVPY010032487">
    <property type="protein sequence ID" value="CAG8797841.1"/>
    <property type="molecule type" value="Genomic_DNA"/>
</dbReference>
<gene>
    <name evidence="2" type="ORF">DERYTH_LOCUS22759</name>
</gene>
<feature type="non-terminal residue" evidence="2">
    <location>
        <position position="94"/>
    </location>
</feature>
<evidence type="ECO:0000313" key="2">
    <source>
        <dbReference type="EMBL" id="CAG8797841.1"/>
    </source>
</evidence>
<dbReference type="AlphaFoldDB" id="A0A9N9JUF0"/>
<name>A0A9N9JUF0_9GLOM</name>
<keyword evidence="3" id="KW-1185">Reference proteome</keyword>
<reference evidence="2" key="1">
    <citation type="submission" date="2021-06" db="EMBL/GenBank/DDBJ databases">
        <authorList>
            <person name="Kallberg Y."/>
            <person name="Tangrot J."/>
            <person name="Rosling A."/>
        </authorList>
    </citation>
    <scope>NUCLEOTIDE SEQUENCE</scope>
    <source>
        <strain evidence="2">MA453B</strain>
    </source>
</reference>
<evidence type="ECO:0000313" key="3">
    <source>
        <dbReference type="Proteomes" id="UP000789405"/>
    </source>
</evidence>
<feature type="compositionally biased region" description="Acidic residues" evidence="1">
    <location>
        <begin position="56"/>
        <end position="74"/>
    </location>
</feature>
<proteinExistence type="predicted"/>
<dbReference type="Proteomes" id="UP000789405">
    <property type="component" value="Unassembled WGS sequence"/>
</dbReference>
<organism evidence="2 3">
    <name type="scientific">Dentiscutata erythropus</name>
    <dbReference type="NCBI Taxonomy" id="1348616"/>
    <lineage>
        <taxon>Eukaryota</taxon>
        <taxon>Fungi</taxon>
        <taxon>Fungi incertae sedis</taxon>
        <taxon>Mucoromycota</taxon>
        <taxon>Glomeromycotina</taxon>
        <taxon>Glomeromycetes</taxon>
        <taxon>Diversisporales</taxon>
        <taxon>Gigasporaceae</taxon>
        <taxon>Dentiscutata</taxon>
    </lineage>
</organism>
<accession>A0A9N9JUF0</accession>
<sequence>IYKKNEETNLVSNKISSFKIRTKKNLQTTYNLPNLEQLETTSLNAKTNAEVRELIDEQNDTDETDLDEEDDSQLEIDRDLELDLQNKISKMNNW</sequence>
<comment type="caution">
    <text evidence="2">The sequence shown here is derived from an EMBL/GenBank/DDBJ whole genome shotgun (WGS) entry which is preliminary data.</text>
</comment>
<feature type="region of interest" description="Disordered" evidence="1">
    <location>
        <begin position="55"/>
        <end position="76"/>
    </location>
</feature>
<protein>
    <submittedName>
        <fullName evidence="2">14818_t:CDS:1</fullName>
    </submittedName>
</protein>
<evidence type="ECO:0000256" key="1">
    <source>
        <dbReference type="SAM" id="MobiDB-lite"/>
    </source>
</evidence>